<protein>
    <submittedName>
        <fullName evidence="1">Uncharacterized protein</fullName>
    </submittedName>
</protein>
<comment type="caution">
    <text evidence="1">The sequence shown here is derived from an EMBL/GenBank/DDBJ whole genome shotgun (WGS) entry which is preliminary data.</text>
</comment>
<sequence>MTAPLAAAVVFDHTALLALGAGHRLLSGLVAAAHQEAGRHIYVPALCLAAASADRPALGEHVGALPAMEVVELGYSAATMVGRLVAGAVDWRTAHAVVVAWPDAEWPTGRSVLTGHPDVYRRRGLTAIELPPPR</sequence>
<proteinExistence type="predicted"/>
<dbReference type="RefSeq" id="WP_203859582.1">
    <property type="nucleotide sequence ID" value="NZ_BAAAZQ010000010.1"/>
</dbReference>
<evidence type="ECO:0000313" key="2">
    <source>
        <dbReference type="Proteomes" id="UP000621500"/>
    </source>
</evidence>
<evidence type="ECO:0000313" key="1">
    <source>
        <dbReference type="EMBL" id="GIG98113.1"/>
    </source>
</evidence>
<dbReference type="Proteomes" id="UP000621500">
    <property type="component" value="Unassembled WGS sequence"/>
</dbReference>
<name>A0ABQ4ETX2_9ACTN</name>
<accession>A0ABQ4ETX2</accession>
<organism evidence="1 2">
    <name type="scientific">Plantactinospora mayteni</name>
    <dbReference type="NCBI Taxonomy" id="566021"/>
    <lineage>
        <taxon>Bacteria</taxon>
        <taxon>Bacillati</taxon>
        <taxon>Actinomycetota</taxon>
        <taxon>Actinomycetes</taxon>
        <taxon>Micromonosporales</taxon>
        <taxon>Micromonosporaceae</taxon>
        <taxon>Plantactinospora</taxon>
    </lineage>
</organism>
<reference evidence="1 2" key="1">
    <citation type="submission" date="2021-01" db="EMBL/GenBank/DDBJ databases">
        <title>Whole genome shotgun sequence of Plantactinospora mayteni NBRC 109088.</title>
        <authorList>
            <person name="Komaki H."/>
            <person name="Tamura T."/>
        </authorList>
    </citation>
    <scope>NUCLEOTIDE SEQUENCE [LARGE SCALE GENOMIC DNA]</scope>
    <source>
        <strain evidence="1 2">NBRC 109088</strain>
    </source>
</reference>
<gene>
    <name evidence="1" type="ORF">Pma05_46860</name>
</gene>
<keyword evidence="2" id="KW-1185">Reference proteome</keyword>
<dbReference type="EMBL" id="BONX01000032">
    <property type="protein sequence ID" value="GIG98113.1"/>
    <property type="molecule type" value="Genomic_DNA"/>
</dbReference>